<protein>
    <submittedName>
        <fullName evidence="1">Mycothiol S-conjugate amidase</fullName>
        <ecNumber evidence="1">3.5.1.115</ecNumber>
    </submittedName>
</protein>
<dbReference type="GO" id="GO:0016787">
    <property type="term" value="F:hydrolase activity"/>
    <property type="evidence" value="ECO:0007669"/>
    <property type="project" value="UniProtKB-KW"/>
</dbReference>
<dbReference type="Gene3D" id="3.40.50.10320">
    <property type="entry name" value="LmbE-like"/>
    <property type="match status" value="1"/>
</dbReference>
<organism evidence="1 2">
    <name type="scientific">Nitratireductor thuwali</name>
    <dbReference type="NCBI Taxonomy" id="2267699"/>
    <lineage>
        <taxon>Bacteria</taxon>
        <taxon>Pseudomonadati</taxon>
        <taxon>Pseudomonadota</taxon>
        <taxon>Alphaproteobacteria</taxon>
        <taxon>Hyphomicrobiales</taxon>
        <taxon>Phyllobacteriaceae</taxon>
        <taxon>Nitratireductor</taxon>
    </lineage>
</organism>
<sequence length="784" mass="84909">MPVSDQERIAAQARSPRIVRLWRALAPLRSCVSFMSTGAHPDDETSEMLAALAFRDGLLLSYACANRGEGGQNDIGTEVTHDLGVVRTAEMEGAADVLSLNLYWLSETPQDAIFDFGFSKSGTETLGKWGRERTLKRFVEIVRAERPDIICPTFLNIPGQHGHHRAMTELAHEVVSAAADPGFPDVGLPAWQVKKLYLPAWSGAGDAYDDDLPPPKATLTVKATGEDPVTGWSWAQIGQQSRAFHRTQGMGRWVPHGAPNDWPLHLVRSEVPGPDNHLTDGLPATLSDLAAFAGAPEIEGHLATAQAECDAAIAAFPEAERIARHAAAALKAVRAAREACPQHARDEVQHRLVAKELQLSHVMRIACGVELRAALAKDALRPGEGAALIVETAGAVAEASPVLPRGWHFTDGTVRVPEDAEPSDPYPAQYSPARARLPAMRVGVTVDGVSAETLLPLEAAPLVLPARSATLAPDRALINIATQSRDIDVRIADAFPAEAKPSLDLPAGWSGEATTGGFRVTAPDDVAPGLYRLPLRLDGKAAMTVHRFSYPHIGARARAFAAELSVRVLDVALPEARIGYVGGGNDRVGRWLRTLGLDVTDLADGALTAEGLADFDTLVVGIFAMRTRPALRAAMPLVRDWVEAGGNLVTLYHRPWDAWDPEAVPPRRLEIGKPSLRWRVTDENAEVTHLLPEHPLLNAPNRITGEDWKDWHKERGLYFAKSWDAAYEPLLSMADPNEEAHKGALLSAMIGRGRHSHVALILHHQMEKLVPGGFRLMANLLARP</sequence>
<reference evidence="1 2" key="1">
    <citation type="submission" date="2018-07" db="EMBL/GenBank/DDBJ databases">
        <title>Genome sequence of Nitratireductor thuwali#1536.</title>
        <authorList>
            <person name="Michoud G."/>
            <person name="Merlino G."/>
            <person name="Sefrji F.O."/>
            <person name="Daffonchio D."/>
        </authorList>
    </citation>
    <scope>NUCLEOTIDE SEQUENCE [LARGE SCALE GENOMIC DNA]</scope>
    <source>
        <strain evidence="2">Nit1536</strain>
    </source>
</reference>
<evidence type="ECO:0000313" key="1">
    <source>
        <dbReference type="EMBL" id="UUP16603.1"/>
    </source>
</evidence>
<dbReference type="Proteomes" id="UP001342418">
    <property type="component" value="Chromosome"/>
</dbReference>
<keyword evidence="1" id="KW-0378">Hydrolase</keyword>
<dbReference type="EMBL" id="CP030941">
    <property type="protein sequence ID" value="UUP16603.1"/>
    <property type="molecule type" value="Genomic_DNA"/>
</dbReference>
<name>A0ABY5MIU3_9HYPH</name>
<accession>A0ABY5MIU3</accession>
<dbReference type="InterPro" id="IPR003737">
    <property type="entry name" value="GlcNAc_PI_deacetylase-related"/>
</dbReference>
<gene>
    <name evidence="1" type="primary">mca</name>
    <name evidence="1" type="ORF">NTH_01050</name>
</gene>
<dbReference type="RefSeq" id="WP_338529015.1">
    <property type="nucleotide sequence ID" value="NZ_CP030941.1"/>
</dbReference>
<dbReference type="InterPro" id="IPR024078">
    <property type="entry name" value="LmbE-like_dom_sf"/>
</dbReference>
<keyword evidence="2" id="KW-1185">Reference proteome</keyword>
<dbReference type="InterPro" id="IPR029062">
    <property type="entry name" value="Class_I_gatase-like"/>
</dbReference>
<evidence type="ECO:0000313" key="2">
    <source>
        <dbReference type="Proteomes" id="UP001342418"/>
    </source>
</evidence>
<proteinExistence type="predicted"/>
<dbReference type="Pfam" id="PF02585">
    <property type="entry name" value="PIG-L"/>
    <property type="match status" value="1"/>
</dbReference>
<dbReference type="SUPFAM" id="SSF102588">
    <property type="entry name" value="LmbE-like"/>
    <property type="match status" value="1"/>
</dbReference>
<dbReference type="SUPFAM" id="SSF52317">
    <property type="entry name" value="Class I glutamine amidotransferase-like"/>
    <property type="match status" value="1"/>
</dbReference>
<dbReference type="EC" id="3.5.1.115" evidence="1"/>